<sequence>MKNLLVKYYFSPGLYDKIRLVDLDIFIDFSYKLDIRWYKKYQKNDVFDEDYAKTKRMETIIEDILPRDISDTLMTLVSFNDFKLQSFYPELTEEQKKQYTPLDVRYENYEFYINGNKFWVNVSPYIFKKEFLKSEQEVLFLKFHESISLWIDEFHEMLIEKE</sequence>
<evidence type="ECO:0000313" key="1">
    <source>
        <dbReference type="EMBL" id="SHE53864.1"/>
    </source>
</evidence>
<accession>A0A1M4UB04</accession>
<organism evidence="1 2">
    <name type="scientific">Chryseobacterium vrystaatense</name>
    <dbReference type="NCBI Taxonomy" id="307480"/>
    <lineage>
        <taxon>Bacteria</taxon>
        <taxon>Pseudomonadati</taxon>
        <taxon>Bacteroidota</taxon>
        <taxon>Flavobacteriia</taxon>
        <taxon>Flavobacteriales</taxon>
        <taxon>Weeksellaceae</taxon>
        <taxon>Chryseobacterium group</taxon>
        <taxon>Chryseobacterium</taxon>
    </lineage>
</organism>
<gene>
    <name evidence="1" type="ORF">SAMN02787073_0583</name>
</gene>
<name>A0A1M4UB04_9FLAO</name>
<reference evidence="2" key="1">
    <citation type="submission" date="2016-11" db="EMBL/GenBank/DDBJ databases">
        <authorList>
            <person name="Varghese N."/>
            <person name="Submissions S."/>
        </authorList>
    </citation>
    <scope>NUCLEOTIDE SEQUENCE [LARGE SCALE GENOMIC DNA]</scope>
    <source>
        <strain evidence="2">YR203</strain>
    </source>
</reference>
<evidence type="ECO:0000313" key="2">
    <source>
        <dbReference type="Proteomes" id="UP000184108"/>
    </source>
</evidence>
<proteinExistence type="predicted"/>
<protein>
    <submittedName>
        <fullName evidence="1">Uncharacterized protein</fullName>
    </submittedName>
</protein>
<dbReference type="Proteomes" id="UP000184108">
    <property type="component" value="Unassembled WGS sequence"/>
</dbReference>
<dbReference type="AlphaFoldDB" id="A0A1M4UB04"/>
<dbReference type="EMBL" id="FQVE01000001">
    <property type="protein sequence ID" value="SHE53864.1"/>
    <property type="molecule type" value="Genomic_DNA"/>
</dbReference>